<keyword evidence="2" id="KW-1185">Reference proteome</keyword>
<evidence type="ECO:0000313" key="2">
    <source>
        <dbReference type="Proteomes" id="UP000308600"/>
    </source>
</evidence>
<gene>
    <name evidence="1" type="ORF">BDN72DRAFT_864212</name>
</gene>
<dbReference type="EMBL" id="ML208750">
    <property type="protein sequence ID" value="TFK60635.1"/>
    <property type="molecule type" value="Genomic_DNA"/>
</dbReference>
<protein>
    <submittedName>
        <fullName evidence="1">Uncharacterized protein</fullName>
    </submittedName>
</protein>
<proteinExistence type="predicted"/>
<name>A0ACD3A5F3_9AGAR</name>
<dbReference type="Proteomes" id="UP000308600">
    <property type="component" value="Unassembled WGS sequence"/>
</dbReference>
<evidence type="ECO:0000313" key="1">
    <source>
        <dbReference type="EMBL" id="TFK60635.1"/>
    </source>
</evidence>
<accession>A0ACD3A5F3</accession>
<reference evidence="1 2" key="1">
    <citation type="journal article" date="2019" name="Nat. Ecol. Evol.">
        <title>Megaphylogeny resolves global patterns of mushroom evolution.</title>
        <authorList>
            <person name="Varga T."/>
            <person name="Krizsan K."/>
            <person name="Foldi C."/>
            <person name="Dima B."/>
            <person name="Sanchez-Garcia M."/>
            <person name="Sanchez-Ramirez S."/>
            <person name="Szollosi G.J."/>
            <person name="Szarkandi J.G."/>
            <person name="Papp V."/>
            <person name="Albert L."/>
            <person name="Andreopoulos W."/>
            <person name="Angelini C."/>
            <person name="Antonin V."/>
            <person name="Barry K.W."/>
            <person name="Bougher N.L."/>
            <person name="Buchanan P."/>
            <person name="Buyck B."/>
            <person name="Bense V."/>
            <person name="Catcheside P."/>
            <person name="Chovatia M."/>
            <person name="Cooper J."/>
            <person name="Damon W."/>
            <person name="Desjardin D."/>
            <person name="Finy P."/>
            <person name="Geml J."/>
            <person name="Haridas S."/>
            <person name="Hughes K."/>
            <person name="Justo A."/>
            <person name="Karasinski D."/>
            <person name="Kautmanova I."/>
            <person name="Kiss B."/>
            <person name="Kocsube S."/>
            <person name="Kotiranta H."/>
            <person name="LaButti K.M."/>
            <person name="Lechner B.E."/>
            <person name="Liimatainen K."/>
            <person name="Lipzen A."/>
            <person name="Lukacs Z."/>
            <person name="Mihaltcheva S."/>
            <person name="Morgado L.N."/>
            <person name="Niskanen T."/>
            <person name="Noordeloos M.E."/>
            <person name="Ohm R.A."/>
            <person name="Ortiz-Santana B."/>
            <person name="Ovrebo C."/>
            <person name="Racz N."/>
            <person name="Riley R."/>
            <person name="Savchenko A."/>
            <person name="Shiryaev A."/>
            <person name="Soop K."/>
            <person name="Spirin V."/>
            <person name="Szebenyi C."/>
            <person name="Tomsovsky M."/>
            <person name="Tulloss R.E."/>
            <person name="Uehling J."/>
            <person name="Grigoriev I.V."/>
            <person name="Vagvolgyi C."/>
            <person name="Papp T."/>
            <person name="Martin F.M."/>
            <person name="Miettinen O."/>
            <person name="Hibbett D.S."/>
            <person name="Nagy L.G."/>
        </authorList>
    </citation>
    <scope>NUCLEOTIDE SEQUENCE [LARGE SCALE GENOMIC DNA]</scope>
    <source>
        <strain evidence="1 2">NL-1719</strain>
    </source>
</reference>
<organism evidence="1 2">
    <name type="scientific">Pluteus cervinus</name>
    <dbReference type="NCBI Taxonomy" id="181527"/>
    <lineage>
        <taxon>Eukaryota</taxon>
        <taxon>Fungi</taxon>
        <taxon>Dikarya</taxon>
        <taxon>Basidiomycota</taxon>
        <taxon>Agaricomycotina</taxon>
        <taxon>Agaricomycetes</taxon>
        <taxon>Agaricomycetidae</taxon>
        <taxon>Agaricales</taxon>
        <taxon>Pluteineae</taxon>
        <taxon>Pluteaceae</taxon>
        <taxon>Pluteus</taxon>
    </lineage>
</organism>
<sequence>MWGGVGSLHRMKEWKSKKQTRVEISERREKIYLHRIGKELHHQLVECFGFALMDVVWLSALNLMWRYVSVCQQNKGLWSRVVRETGLESREVTAADRACVAKEVADDGFDGVMEIKRSPLKSSDDCLRGETGKPIEFLPSELGRFTSSG</sequence>